<evidence type="ECO:0000313" key="7">
    <source>
        <dbReference type="EMBL" id="KAK5632506.1"/>
    </source>
</evidence>
<dbReference type="Proteomes" id="UP001305414">
    <property type="component" value="Unassembled WGS sequence"/>
</dbReference>
<dbReference type="InterPro" id="IPR017853">
    <property type="entry name" value="GH"/>
</dbReference>
<dbReference type="SUPFAM" id="SSF51445">
    <property type="entry name" value="(Trans)glycosidases"/>
    <property type="match status" value="1"/>
</dbReference>
<comment type="similarity">
    <text evidence="2 5">Belongs to the glycosyl hydrolase 72 family.</text>
</comment>
<evidence type="ECO:0000256" key="2">
    <source>
        <dbReference type="ARBA" id="ARBA00007528"/>
    </source>
</evidence>
<dbReference type="AlphaFoldDB" id="A0AAN7UTL6"/>
<keyword evidence="5" id="KW-0808">Transferase</keyword>
<dbReference type="GO" id="GO:0005886">
    <property type="term" value="C:plasma membrane"/>
    <property type="evidence" value="ECO:0007669"/>
    <property type="project" value="UniProtKB-SubCell"/>
</dbReference>
<dbReference type="Gene3D" id="3.20.20.80">
    <property type="entry name" value="Glycosidases"/>
    <property type="match status" value="1"/>
</dbReference>
<keyword evidence="5" id="KW-0472">Membrane</keyword>
<evidence type="ECO:0000256" key="3">
    <source>
        <dbReference type="ARBA" id="ARBA00022729"/>
    </source>
</evidence>
<name>A0AAN7UTL6_9PEZI</name>
<evidence type="ECO:0000256" key="6">
    <source>
        <dbReference type="SAM" id="MobiDB-lite"/>
    </source>
</evidence>
<dbReference type="GO" id="GO:0042124">
    <property type="term" value="F:1,3-beta-glucanosyltransferase activity"/>
    <property type="evidence" value="ECO:0007669"/>
    <property type="project" value="TreeGrafter"/>
</dbReference>
<comment type="function">
    <text evidence="5">Splits internally a 1,3-beta-glucan molecule and transfers the newly generated reducing end (the donor) to the non-reducing end of another 1,3-beta-glucan molecule (the acceptor) forming a 1,3-beta linkage, resulting in the elongation of 1,3-beta-glucan chains in the cell wall.</text>
</comment>
<dbReference type="GO" id="GO:0031505">
    <property type="term" value="P:fungal-type cell wall organization"/>
    <property type="evidence" value="ECO:0007669"/>
    <property type="project" value="TreeGrafter"/>
</dbReference>
<evidence type="ECO:0000256" key="5">
    <source>
        <dbReference type="RuleBase" id="RU361209"/>
    </source>
</evidence>
<keyword evidence="8" id="KW-1185">Reference proteome</keyword>
<accession>A0AAN7UTL6</accession>
<feature type="compositionally biased region" description="Polar residues" evidence="6">
    <location>
        <begin position="465"/>
        <end position="485"/>
    </location>
</feature>
<feature type="region of interest" description="Disordered" evidence="6">
    <location>
        <begin position="465"/>
        <end position="490"/>
    </location>
</feature>
<dbReference type="GO" id="GO:0098552">
    <property type="term" value="C:side of membrane"/>
    <property type="evidence" value="ECO:0007669"/>
    <property type="project" value="UniProtKB-KW"/>
</dbReference>
<dbReference type="PANTHER" id="PTHR31468:SF8">
    <property type="entry name" value="1,3-BETA-GLUCANOSYLTRANSFERASE GAS2"/>
    <property type="match status" value="1"/>
</dbReference>
<sequence length="512" mass="55855">MGLALSNGVTQDKQTFITVVDVLNIATILEAARLLSLLVIDSLSYSLALLLVEECTYSNSKGEHIDRSVIRLNMRLSVLTALCGASVTYAIPTIEAYGNKFFTSDGDQFFIRGVAYQLVPGQSALKAVFEIQPADDPLIDTAQCTRDASLMKELGVNTIRVYHVDPDADHDGCMDVFAKAGIYAMIDMDTFTTYILPDDPYWNKSQLDAYSKVMDAFHNYDNLLGLFVGNEIIAINNQSLAAPFIKSASRDLKAYRDANGYRKIPVGYSATDIAELRPYLQDYLTCGGNSSENIDFYGINSYQWCDPSSYVGSGYVNLQEQANNFPVPIFFSETGCNEPGPRLFEDQASIFGQIMSKDWSGAIIYEWIEEQNHYGLISYGPKVDPTVAGKNIYDGFTRAGTPTPVKPDFDNLSKQWAQITPIGIARADYDPKIVSIRACPASTAEGWLVDGNVAVPTLGASLGTNTYTPTPSASESVAPTPSETENAVPGSQEATGMAAGLVAVMMMFTIWL</sequence>
<evidence type="ECO:0000313" key="8">
    <source>
        <dbReference type="Proteomes" id="UP001305414"/>
    </source>
</evidence>
<evidence type="ECO:0000256" key="4">
    <source>
        <dbReference type="ARBA" id="ARBA00023180"/>
    </source>
</evidence>
<comment type="subcellular location">
    <subcellularLocation>
        <location evidence="1 5">Cell membrane</location>
        <topology evidence="1 5">Lipid-anchor</topology>
        <topology evidence="1 5">GPI-anchor</topology>
    </subcellularLocation>
</comment>
<protein>
    <recommendedName>
        <fullName evidence="5">1,3-beta-glucanosyltransferase</fullName>
        <ecNumber evidence="5">2.4.1.-</ecNumber>
    </recommendedName>
</protein>
<reference evidence="7 8" key="1">
    <citation type="submission" date="2023-10" db="EMBL/GenBank/DDBJ databases">
        <title>Draft genome sequence of Xylaria bambusicola isolate GMP-LS, the root and basal stem rot pathogen of sugarcane in Indonesia.</title>
        <authorList>
            <person name="Selvaraj P."/>
            <person name="Muralishankar V."/>
            <person name="Muruganantham S."/>
            <person name="Sp S."/>
            <person name="Haryani S."/>
            <person name="Lau K.J.X."/>
            <person name="Naqvi N.I."/>
        </authorList>
    </citation>
    <scope>NUCLEOTIDE SEQUENCE [LARGE SCALE GENOMIC DNA]</scope>
    <source>
        <strain evidence="7">GMP-LS</strain>
    </source>
</reference>
<dbReference type="InterPro" id="IPR004886">
    <property type="entry name" value="Glucanosyltransferase"/>
</dbReference>
<dbReference type="PANTHER" id="PTHR31468">
    <property type="entry name" value="1,3-BETA-GLUCANOSYLTRANSFERASE GAS1"/>
    <property type="match status" value="1"/>
</dbReference>
<evidence type="ECO:0000256" key="1">
    <source>
        <dbReference type="ARBA" id="ARBA00004609"/>
    </source>
</evidence>
<keyword evidence="3" id="KW-0732">Signal</keyword>
<organism evidence="7 8">
    <name type="scientific">Xylaria bambusicola</name>
    <dbReference type="NCBI Taxonomy" id="326684"/>
    <lineage>
        <taxon>Eukaryota</taxon>
        <taxon>Fungi</taxon>
        <taxon>Dikarya</taxon>
        <taxon>Ascomycota</taxon>
        <taxon>Pezizomycotina</taxon>
        <taxon>Sordariomycetes</taxon>
        <taxon>Xylariomycetidae</taxon>
        <taxon>Xylariales</taxon>
        <taxon>Xylariaceae</taxon>
        <taxon>Xylaria</taxon>
    </lineage>
</organism>
<keyword evidence="4" id="KW-0325">Glycoprotein</keyword>
<dbReference type="EC" id="2.4.1.-" evidence="5"/>
<gene>
    <name evidence="7" type="ORF">RRF57_008220</name>
</gene>
<dbReference type="EMBL" id="JAWHQM010000025">
    <property type="protein sequence ID" value="KAK5632506.1"/>
    <property type="molecule type" value="Genomic_DNA"/>
</dbReference>
<keyword evidence="5" id="KW-0449">Lipoprotein</keyword>
<dbReference type="Pfam" id="PF03198">
    <property type="entry name" value="Glyco_hydro_72"/>
    <property type="match status" value="1"/>
</dbReference>
<dbReference type="GO" id="GO:0071970">
    <property type="term" value="P:fungal-type cell wall (1-&gt;3)-beta-D-glucan biosynthetic process"/>
    <property type="evidence" value="ECO:0007669"/>
    <property type="project" value="TreeGrafter"/>
</dbReference>
<proteinExistence type="inferred from homology"/>
<keyword evidence="5" id="KW-0336">GPI-anchor</keyword>
<comment type="caution">
    <text evidence="7">The sequence shown here is derived from an EMBL/GenBank/DDBJ whole genome shotgun (WGS) entry which is preliminary data.</text>
</comment>